<keyword evidence="7" id="KW-1133">Transmembrane helix</keyword>
<dbReference type="CDD" id="cd16029">
    <property type="entry name" value="4-S"/>
    <property type="match status" value="1"/>
</dbReference>
<organism evidence="9 10">
    <name type="scientific">Branchiostoma belcheri</name>
    <name type="common">Amphioxus</name>
    <dbReference type="NCBI Taxonomy" id="7741"/>
    <lineage>
        <taxon>Eukaryota</taxon>
        <taxon>Metazoa</taxon>
        <taxon>Chordata</taxon>
        <taxon>Cephalochordata</taxon>
        <taxon>Leptocardii</taxon>
        <taxon>Amphioxiformes</taxon>
        <taxon>Branchiostomatidae</taxon>
        <taxon>Branchiostoma</taxon>
    </lineage>
</organism>
<evidence type="ECO:0000313" key="10">
    <source>
        <dbReference type="RefSeq" id="XP_019630629.1"/>
    </source>
</evidence>
<dbReference type="InterPro" id="IPR024607">
    <property type="entry name" value="Sulfatase_CS"/>
</dbReference>
<comment type="cofactor">
    <cofactor evidence="1">
        <name>Ca(2+)</name>
        <dbReference type="ChEBI" id="CHEBI:29108"/>
    </cofactor>
</comment>
<evidence type="ECO:0000256" key="1">
    <source>
        <dbReference type="ARBA" id="ARBA00001913"/>
    </source>
</evidence>
<evidence type="ECO:0000256" key="4">
    <source>
        <dbReference type="ARBA" id="ARBA00022801"/>
    </source>
</evidence>
<evidence type="ECO:0000256" key="5">
    <source>
        <dbReference type="ARBA" id="ARBA00022837"/>
    </source>
</evidence>
<dbReference type="OrthoDB" id="103349at2759"/>
<dbReference type="Proteomes" id="UP000515135">
    <property type="component" value="Unplaced"/>
</dbReference>
<keyword evidence="7" id="KW-0812">Transmembrane</keyword>
<dbReference type="RefSeq" id="XP_019630629.1">
    <property type="nucleotide sequence ID" value="XM_019775070.1"/>
</dbReference>
<keyword evidence="9" id="KW-1185">Reference proteome</keyword>
<dbReference type="GO" id="GO:0008484">
    <property type="term" value="F:sulfuric ester hydrolase activity"/>
    <property type="evidence" value="ECO:0007669"/>
    <property type="project" value="InterPro"/>
</dbReference>
<gene>
    <name evidence="10" type="primary">LOC109474711</name>
</gene>
<dbReference type="GeneID" id="109474711"/>
<evidence type="ECO:0000259" key="8">
    <source>
        <dbReference type="Pfam" id="PF00884"/>
    </source>
</evidence>
<dbReference type="KEGG" id="bbel:109474711"/>
<dbReference type="PROSITE" id="PS00523">
    <property type="entry name" value="SULFATASE_1"/>
    <property type="match status" value="1"/>
</dbReference>
<keyword evidence="6" id="KW-0325">Glycoprotein</keyword>
<sequence length="544" mass="62186">MAPPPGGRRVSFIRFGLLHRRAVVFCALVAIFFILMQWAKLPINVSYSRRITSKRIKTVSRPAINRPNIVFVLADDYGWNDIGYHGSFIRTPNLDSLASEGVKLENYYVQPICSPSREQLMTGRYQIHYGLQHSVIMCDRPHGLPLDEVTLPQQLKKNGYSTYMVGKWHLGFFRKEYMPLQRGFDRFYGYLTGGEDYWTHRKPSQYSKDPSEYQGLDLRDQDKPVLDQNGTYSTHLFASKAIEMISNHDHSKPMFLYLPFQAVHGPLEAPKEYMEQYKSIENTLVRTYAAMVTVLDEAVGNVTRALKTHGLWDNTVFIFSTDNGAKKGKGSNWPLRGWKNTLWEGGVRAVGFVNSNLLEKKGRISDALIHISDWFPTLLRISNGSLTGTKPLDGFDVWNTISTGALSPRTEILHNIDPLKALSSLQFSYKLYSDVFNTSVYAALRSGDWKLLTGSQDRGGWKHQGPSHNMFDKPKEQPDKHIWLFNIRNDPQEKNDLSDRYPVIVLDMLEKLSAYNKTAVPPFWPPRDPRANPALHGDLWGPWI</sequence>
<dbReference type="PANTHER" id="PTHR10342:SF274">
    <property type="entry name" value="ARYLSULFATASE B"/>
    <property type="match status" value="1"/>
</dbReference>
<keyword evidence="3" id="KW-0479">Metal-binding</keyword>
<evidence type="ECO:0000256" key="3">
    <source>
        <dbReference type="ARBA" id="ARBA00022723"/>
    </source>
</evidence>
<evidence type="ECO:0000256" key="2">
    <source>
        <dbReference type="ARBA" id="ARBA00008779"/>
    </source>
</evidence>
<reference evidence="10" key="1">
    <citation type="submission" date="2025-08" db="UniProtKB">
        <authorList>
            <consortium name="RefSeq"/>
        </authorList>
    </citation>
    <scope>IDENTIFICATION</scope>
    <source>
        <tissue evidence="10">Gonad</tissue>
    </source>
</reference>
<dbReference type="Gene3D" id="3.40.720.10">
    <property type="entry name" value="Alkaline Phosphatase, subunit A"/>
    <property type="match status" value="1"/>
</dbReference>
<accession>A0A6P4Z9L1</accession>
<protein>
    <submittedName>
        <fullName evidence="10">Arylsulfatase B-like isoform X1</fullName>
    </submittedName>
</protein>
<dbReference type="AlphaFoldDB" id="A0A6P4Z9L1"/>
<dbReference type="Pfam" id="PF00884">
    <property type="entry name" value="Sulfatase"/>
    <property type="match status" value="1"/>
</dbReference>
<dbReference type="InterPro" id="IPR017850">
    <property type="entry name" value="Alkaline_phosphatase_core_sf"/>
</dbReference>
<feature type="transmembrane region" description="Helical" evidence="7">
    <location>
        <begin position="21"/>
        <end position="39"/>
    </location>
</feature>
<dbReference type="PROSITE" id="PS00149">
    <property type="entry name" value="SULFATASE_2"/>
    <property type="match status" value="1"/>
</dbReference>
<dbReference type="Gene3D" id="3.30.1120.10">
    <property type="match status" value="1"/>
</dbReference>
<dbReference type="InterPro" id="IPR047115">
    <property type="entry name" value="ARSB"/>
</dbReference>
<dbReference type="FunFam" id="3.40.720.10:FF:000007">
    <property type="entry name" value="Arylsulfatase family, member J"/>
    <property type="match status" value="1"/>
</dbReference>
<comment type="similarity">
    <text evidence="2">Belongs to the sulfatase family.</text>
</comment>
<name>A0A6P4Z9L1_BRABE</name>
<proteinExistence type="inferred from homology"/>
<dbReference type="SUPFAM" id="SSF53649">
    <property type="entry name" value="Alkaline phosphatase-like"/>
    <property type="match status" value="1"/>
</dbReference>
<dbReference type="InterPro" id="IPR000917">
    <property type="entry name" value="Sulfatase_N"/>
</dbReference>
<evidence type="ECO:0000256" key="6">
    <source>
        <dbReference type="ARBA" id="ARBA00023180"/>
    </source>
</evidence>
<evidence type="ECO:0000313" key="9">
    <source>
        <dbReference type="Proteomes" id="UP000515135"/>
    </source>
</evidence>
<keyword evidence="7" id="KW-0472">Membrane</keyword>
<feature type="domain" description="Sulfatase N-terminal" evidence="8">
    <location>
        <begin position="67"/>
        <end position="381"/>
    </location>
</feature>
<dbReference type="PANTHER" id="PTHR10342">
    <property type="entry name" value="ARYLSULFATASE"/>
    <property type="match status" value="1"/>
</dbReference>
<evidence type="ECO:0000256" key="7">
    <source>
        <dbReference type="SAM" id="Phobius"/>
    </source>
</evidence>
<keyword evidence="5" id="KW-0106">Calcium</keyword>
<dbReference type="GO" id="GO:0046872">
    <property type="term" value="F:metal ion binding"/>
    <property type="evidence" value="ECO:0007669"/>
    <property type="project" value="UniProtKB-KW"/>
</dbReference>
<keyword evidence="4" id="KW-0378">Hydrolase</keyword>